<evidence type="ECO:0000256" key="9">
    <source>
        <dbReference type="SAM" id="MobiDB-lite"/>
    </source>
</evidence>
<comment type="catalytic activity">
    <reaction evidence="6">
        <text>N(6)-hexadecanoyl-L-lysyl-[protein] + NAD(+) + H2O = 2''-O-hexadecanoyl-ADP-D-ribose + nicotinamide + L-lysyl-[protein]</text>
        <dbReference type="Rhea" id="RHEA:70563"/>
        <dbReference type="Rhea" id="RHEA-COMP:9752"/>
        <dbReference type="Rhea" id="RHEA-COMP:14175"/>
        <dbReference type="ChEBI" id="CHEBI:15377"/>
        <dbReference type="ChEBI" id="CHEBI:17154"/>
        <dbReference type="ChEBI" id="CHEBI:29969"/>
        <dbReference type="ChEBI" id="CHEBI:57540"/>
        <dbReference type="ChEBI" id="CHEBI:138936"/>
        <dbReference type="ChEBI" id="CHEBI:189673"/>
    </reaction>
    <physiologicalReaction direction="left-to-right" evidence="6">
        <dbReference type="Rhea" id="RHEA:70564"/>
    </physiologicalReaction>
</comment>
<comment type="cofactor">
    <cofactor evidence="1">
        <name>Zn(2+)</name>
        <dbReference type="ChEBI" id="CHEBI:29105"/>
    </cofactor>
</comment>
<feature type="region of interest" description="Disordered" evidence="9">
    <location>
        <begin position="356"/>
        <end position="415"/>
    </location>
</feature>
<dbReference type="InterPro" id="IPR026591">
    <property type="entry name" value="Sirtuin_cat_small_dom_sf"/>
</dbReference>
<reference evidence="11 12" key="1">
    <citation type="submission" date="2022-12" db="EMBL/GenBank/DDBJ databases">
        <title>Chromosome-level genome of Tegillarca granosa.</title>
        <authorList>
            <person name="Kim J."/>
        </authorList>
    </citation>
    <scope>NUCLEOTIDE SEQUENCE [LARGE SCALE GENOMIC DNA]</scope>
    <source>
        <strain evidence="11">Teg-2019</strain>
        <tissue evidence="11">Adductor muscle</tissue>
    </source>
</reference>
<dbReference type="Gene3D" id="3.40.50.1220">
    <property type="entry name" value="TPP-binding domain"/>
    <property type="match status" value="1"/>
</dbReference>
<keyword evidence="2" id="KW-0808">Transferase</keyword>
<keyword evidence="5" id="KW-0520">NAD</keyword>
<evidence type="ECO:0000256" key="3">
    <source>
        <dbReference type="ARBA" id="ARBA00022723"/>
    </source>
</evidence>
<protein>
    <recommendedName>
        <fullName evidence="10">Deacetylase sirtuin-type domain-containing protein</fullName>
    </recommendedName>
</protein>
<feature type="region of interest" description="Disordered" evidence="9">
    <location>
        <begin position="1"/>
        <end position="34"/>
    </location>
</feature>
<feature type="binding site" evidence="8">
    <location>
        <position position="196"/>
    </location>
    <ligand>
        <name>Zn(2+)</name>
        <dbReference type="ChEBI" id="CHEBI:29105"/>
    </ligand>
</feature>
<dbReference type="InterPro" id="IPR003000">
    <property type="entry name" value="Sirtuin"/>
</dbReference>
<evidence type="ECO:0000256" key="1">
    <source>
        <dbReference type="ARBA" id="ARBA00001947"/>
    </source>
</evidence>
<feature type="active site" description="Proton acceptor" evidence="8">
    <location>
        <position position="185"/>
    </location>
</feature>
<feature type="binding site" evidence="8">
    <location>
        <position position="220"/>
    </location>
    <ligand>
        <name>Zn(2+)</name>
        <dbReference type="ChEBI" id="CHEBI:29105"/>
    </ligand>
</feature>
<feature type="compositionally biased region" description="Polar residues" evidence="9">
    <location>
        <begin position="393"/>
        <end position="402"/>
    </location>
</feature>
<dbReference type="PANTHER" id="PTHR11085">
    <property type="entry name" value="NAD-DEPENDENT PROTEIN DEACYLASE SIRTUIN-5, MITOCHONDRIAL-RELATED"/>
    <property type="match status" value="1"/>
</dbReference>
<feature type="compositionally biased region" description="Basic and acidic residues" evidence="9">
    <location>
        <begin position="23"/>
        <end position="34"/>
    </location>
</feature>
<feature type="binding site" evidence="8">
    <location>
        <position position="193"/>
    </location>
    <ligand>
        <name>Zn(2+)</name>
        <dbReference type="ChEBI" id="CHEBI:29105"/>
    </ligand>
</feature>
<evidence type="ECO:0000256" key="2">
    <source>
        <dbReference type="ARBA" id="ARBA00022679"/>
    </source>
</evidence>
<dbReference type="PANTHER" id="PTHR11085:SF6">
    <property type="entry name" value="NAD-DEPENDENT PROTEIN DEACETYLASE SIRTUIN-2"/>
    <property type="match status" value="1"/>
</dbReference>
<feature type="region of interest" description="Disordered" evidence="9">
    <location>
        <begin position="429"/>
        <end position="504"/>
    </location>
</feature>
<evidence type="ECO:0000256" key="8">
    <source>
        <dbReference type="PROSITE-ProRule" id="PRU00236"/>
    </source>
</evidence>
<evidence type="ECO:0000256" key="7">
    <source>
        <dbReference type="ARBA" id="ARBA00048905"/>
    </source>
</evidence>
<dbReference type="Pfam" id="PF02146">
    <property type="entry name" value="SIR2"/>
    <property type="match status" value="1"/>
</dbReference>
<name>A0ABQ9EUM2_TEGGR</name>
<evidence type="ECO:0000256" key="4">
    <source>
        <dbReference type="ARBA" id="ARBA00022833"/>
    </source>
</evidence>
<proteinExistence type="predicted"/>
<evidence type="ECO:0000313" key="11">
    <source>
        <dbReference type="EMBL" id="KAJ8308886.1"/>
    </source>
</evidence>
<accession>A0ABQ9EUM2</accession>
<feature type="compositionally biased region" description="Basic and acidic residues" evidence="9">
    <location>
        <begin position="362"/>
        <end position="392"/>
    </location>
</feature>
<dbReference type="InterPro" id="IPR026590">
    <property type="entry name" value="Ssirtuin_cat_dom"/>
</dbReference>
<dbReference type="Gene3D" id="3.30.1600.10">
    <property type="entry name" value="SIR2/SIRT2 'Small Domain"/>
    <property type="match status" value="1"/>
</dbReference>
<dbReference type="Proteomes" id="UP001217089">
    <property type="component" value="Unassembled WGS sequence"/>
</dbReference>
<feature type="binding site" evidence="8">
    <location>
        <position position="217"/>
    </location>
    <ligand>
        <name>Zn(2+)</name>
        <dbReference type="ChEBI" id="CHEBI:29105"/>
    </ligand>
</feature>
<dbReference type="SUPFAM" id="SSF52467">
    <property type="entry name" value="DHS-like NAD/FAD-binding domain"/>
    <property type="match status" value="1"/>
</dbReference>
<dbReference type="EMBL" id="JARBDR010000657">
    <property type="protein sequence ID" value="KAJ8308886.1"/>
    <property type="molecule type" value="Genomic_DNA"/>
</dbReference>
<evidence type="ECO:0000259" key="10">
    <source>
        <dbReference type="PROSITE" id="PS50305"/>
    </source>
</evidence>
<dbReference type="PROSITE" id="PS50305">
    <property type="entry name" value="SIRTUIN"/>
    <property type="match status" value="1"/>
</dbReference>
<gene>
    <name evidence="11" type="ORF">KUTeg_013760</name>
</gene>
<keyword evidence="4 8" id="KW-0862">Zinc</keyword>
<evidence type="ECO:0000256" key="5">
    <source>
        <dbReference type="ARBA" id="ARBA00023027"/>
    </source>
</evidence>
<evidence type="ECO:0000313" key="12">
    <source>
        <dbReference type="Proteomes" id="UP001217089"/>
    </source>
</evidence>
<dbReference type="InterPro" id="IPR029035">
    <property type="entry name" value="DHS-like_NAD/FAD-binding_dom"/>
</dbReference>
<comment type="caution">
    <text evidence="11">The sequence shown here is derived from an EMBL/GenBank/DDBJ whole genome shotgun (WGS) entry which is preliminary data.</text>
</comment>
<dbReference type="InterPro" id="IPR050134">
    <property type="entry name" value="NAD-dep_sirtuin_deacylases"/>
</dbReference>
<feature type="compositionally biased region" description="Polar residues" evidence="9">
    <location>
        <begin position="468"/>
        <end position="488"/>
    </location>
</feature>
<feature type="domain" description="Deacetylase sirtuin-type" evidence="10">
    <location>
        <begin position="55"/>
        <end position="326"/>
    </location>
</feature>
<keyword evidence="12" id="KW-1185">Reference proteome</keyword>
<organism evidence="11 12">
    <name type="scientific">Tegillarca granosa</name>
    <name type="common">Malaysian cockle</name>
    <name type="synonym">Anadara granosa</name>
    <dbReference type="NCBI Taxonomy" id="220873"/>
    <lineage>
        <taxon>Eukaryota</taxon>
        <taxon>Metazoa</taxon>
        <taxon>Spiralia</taxon>
        <taxon>Lophotrochozoa</taxon>
        <taxon>Mollusca</taxon>
        <taxon>Bivalvia</taxon>
        <taxon>Autobranchia</taxon>
        <taxon>Pteriomorphia</taxon>
        <taxon>Arcoida</taxon>
        <taxon>Arcoidea</taxon>
        <taxon>Arcidae</taxon>
        <taxon>Tegillarca</taxon>
    </lineage>
</organism>
<comment type="catalytic activity">
    <reaction evidence="7">
        <text>N(6)-tetradecanoyl-L-lysyl-[protein] + NAD(+) + H2O = 2''-O-tetradecanoyl-ADP-D-ribose + nicotinamide + L-lysyl-[protein]</text>
        <dbReference type="Rhea" id="RHEA:70567"/>
        <dbReference type="Rhea" id="RHEA-COMP:9752"/>
        <dbReference type="Rhea" id="RHEA-COMP:15437"/>
        <dbReference type="ChEBI" id="CHEBI:15377"/>
        <dbReference type="ChEBI" id="CHEBI:17154"/>
        <dbReference type="ChEBI" id="CHEBI:29969"/>
        <dbReference type="ChEBI" id="CHEBI:57540"/>
        <dbReference type="ChEBI" id="CHEBI:141129"/>
        <dbReference type="ChEBI" id="CHEBI:189674"/>
    </reaction>
    <physiologicalReaction direction="left-to-right" evidence="7">
        <dbReference type="Rhea" id="RHEA:70568"/>
    </physiologicalReaction>
</comment>
<evidence type="ECO:0000256" key="6">
    <source>
        <dbReference type="ARBA" id="ARBA00048378"/>
    </source>
</evidence>
<sequence>MSLEKNAKKVTFSVPENEEAAGEESKTDKDEKPPNHAYLMEFLRRSFGLSDPPEQVLGEISLEGVARYISSGKCKNIITMVGAGISTSAGIPDFRSPDCGLYFQKDENGQNDFKKAFDIAVFKEDQQPFFNLAKKIWPGQSKPTPCHYFIRLLQEKGLLLRHYTQNIDSLEFAAGIDPELMVEAHGTFRSAHCIYCDEPYRQDWIEERVFSDIIPKCEDCNGPVKPDIVFFGNTLPDRYGELVEKDFCQCDLLIILGTSLSVQPFASLTSRVPETTPRLYINLCSSASGAKHPLMALFFGGGFKDVFWQGNTDDGCRRLAEFIGWKDELEEMIKVNTIRVEKDIADRQKAFAVYKASVASKKPPEQQQKETTDSESRDSADDQKAENSKSDNKTNMSGNKNISGAPVKKETTTTTTACCEKGKSEKIIKAVPGKSSTMASDKSPAALGSKSTVKRSIRTAAATPIKTPVTNGSNKPLTKSPAKSQTVENKGKMLTSKLARATKK</sequence>
<keyword evidence="3 8" id="KW-0479">Metal-binding</keyword>